<dbReference type="Proteomes" id="UP000324326">
    <property type="component" value="Unassembled WGS sequence"/>
</dbReference>
<organism evidence="7 8">
    <name type="scientific">Bacillus swezeyi</name>
    <dbReference type="NCBI Taxonomy" id="1925020"/>
    <lineage>
        <taxon>Bacteria</taxon>
        <taxon>Bacillati</taxon>
        <taxon>Bacillota</taxon>
        <taxon>Bacilli</taxon>
        <taxon>Bacillales</taxon>
        <taxon>Bacillaceae</taxon>
        <taxon>Bacillus</taxon>
    </lineage>
</organism>
<gene>
    <name evidence="7" type="ORF">DX927_17675</name>
</gene>
<sequence>MRGSVSYENRISYSMITKKLNEWYTAIKDNLDEKAERLKKEVEGLIGGIDGNLEFIYYHQLLDFRHELMLSHLKSKDGEEINNAYETLKEHEGHLNGMLDYYYFFFKGMYDFKRKDLVAAIGAYRRAEKSLEFVEDEIERAEFYYKMAEVYYYMKQTYYSIDYIERAIKIYNKYETYLDKIIYCNYIIAGNLIDLLEYEKAMFKFNEALKIAKRIKRDNLVAISHLNIGICFNVEGLFEKAKKNLMIALKFFEKEYHPYLIKTLFNLSHVMCKANELEKGEFYYEKGFELALNTDNSEYIAKFNLLRGLYLNKDCFDLIDAAFDFLESNEMYGDIDEFAFEVGEVLLKRGEVARSSKYYQKVVMAKKQIQKGEMINETQIDNLLISHTHGGGVFSNN</sequence>
<dbReference type="PANTHER" id="PTHR46630">
    <property type="entry name" value="TETRATRICOPEPTIDE REPEAT PROTEIN 29"/>
    <property type="match status" value="1"/>
</dbReference>
<keyword evidence="6" id="KW-0175">Coiled coil</keyword>
<dbReference type="Gene3D" id="1.25.40.10">
    <property type="entry name" value="Tetratricopeptide repeat domain"/>
    <property type="match status" value="2"/>
</dbReference>
<name>A0A5M8RS25_9BACI</name>
<dbReference type="AlphaFoldDB" id="A0A5M8RS25"/>
<evidence type="ECO:0000256" key="2">
    <source>
        <dbReference type="ARBA" id="ARBA00022490"/>
    </source>
</evidence>
<dbReference type="RefSeq" id="WP_150149900.1">
    <property type="nucleotide sequence ID" value="NZ_QSND01000003.1"/>
</dbReference>
<dbReference type="GO" id="GO:0005737">
    <property type="term" value="C:cytoplasm"/>
    <property type="evidence" value="ECO:0007669"/>
    <property type="project" value="UniProtKB-SubCell"/>
</dbReference>
<dbReference type="Pfam" id="PF18801">
    <property type="entry name" value="RapH_N"/>
    <property type="match status" value="1"/>
</dbReference>
<dbReference type="SUPFAM" id="SSF48452">
    <property type="entry name" value="TPR-like"/>
    <property type="match status" value="2"/>
</dbReference>
<dbReference type="InterPro" id="IPR019734">
    <property type="entry name" value="TPR_rpt"/>
</dbReference>
<dbReference type="InterPro" id="IPR051476">
    <property type="entry name" value="Bac_ResReg_Asp_Phosphatase"/>
</dbReference>
<proteinExistence type="inferred from homology"/>
<dbReference type="InterPro" id="IPR011990">
    <property type="entry name" value="TPR-like_helical_dom_sf"/>
</dbReference>
<accession>A0A5M8RS25</accession>
<dbReference type="SMART" id="SM00028">
    <property type="entry name" value="TPR"/>
    <property type="match status" value="3"/>
</dbReference>
<evidence type="ECO:0000256" key="4">
    <source>
        <dbReference type="ARBA" id="ARBA00022803"/>
    </source>
</evidence>
<comment type="caution">
    <text evidence="7">The sequence shown here is derived from an EMBL/GenBank/DDBJ whole genome shotgun (WGS) entry which is preliminary data.</text>
</comment>
<protein>
    <submittedName>
        <fullName evidence="7">Tetratricopeptide repeat protein</fullName>
    </submittedName>
</protein>
<evidence type="ECO:0000256" key="3">
    <source>
        <dbReference type="ARBA" id="ARBA00022737"/>
    </source>
</evidence>
<evidence type="ECO:0000256" key="1">
    <source>
        <dbReference type="ARBA" id="ARBA00004496"/>
    </source>
</evidence>
<comment type="similarity">
    <text evidence="5">Belongs to the Rap family.</text>
</comment>
<comment type="subcellular location">
    <subcellularLocation>
        <location evidence="1">Cytoplasm</location>
    </subcellularLocation>
</comment>
<evidence type="ECO:0000313" key="8">
    <source>
        <dbReference type="Proteomes" id="UP000324326"/>
    </source>
</evidence>
<feature type="coiled-coil region" evidence="6">
    <location>
        <begin position="21"/>
        <end position="48"/>
    </location>
</feature>
<keyword evidence="3" id="KW-0677">Repeat</keyword>
<dbReference type="PANTHER" id="PTHR46630:SF1">
    <property type="entry name" value="TETRATRICOPEPTIDE REPEAT PROTEIN 29"/>
    <property type="match status" value="1"/>
</dbReference>
<dbReference type="EMBL" id="QSND01000003">
    <property type="protein sequence ID" value="KAA6449674.1"/>
    <property type="molecule type" value="Genomic_DNA"/>
</dbReference>
<keyword evidence="2" id="KW-0963">Cytoplasm</keyword>
<evidence type="ECO:0000313" key="7">
    <source>
        <dbReference type="EMBL" id="KAA6449674.1"/>
    </source>
</evidence>
<reference evidence="7 8" key="1">
    <citation type="submission" date="2018-08" db="EMBL/GenBank/DDBJ databases">
        <title>Bacillus phenotypic plasticity.</title>
        <authorList>
            <person name="Hurtado E."/>
        </authorList>
    </citation>
    <scope>NUCLEOTIDE SEQUENCE [LARGE SCALE GENOMIC DNA]</scope>
    <source>
        <strain evidence="7 8">427</strain>
    </source>
</reference>
<keyword evidence="4" id="KW-0802">TPR repeat</keyword>
<evidence type="ECO:0000256" key="5">
    <source>
        <dbReference type="ARBA" id="ARBA00038253"/>
    </source>
</evidence>
<evidence type="ECO:0000256" key="6">
    <source>
        <dbReference type="SAM" id="Coils"/>
    </source>
</evidence>